<feature type="region of interest" description="Disordered" evidence="1">
    <location>
        <begin position="1"/>
        <end position="78"/>
    </location>
</feature>
<feature type="compositionally biased region" description="Polar residues" evidence="1">
    <location>
        <begin position="40"/>
        <end position="50"/>
    </location>
</feature>
<protein>
    <submittedName>
        <fullName evidence="2">Uncharacterized protein</fullName>
    </submittedName>
</protein>
<keyword evidence="3" id="KW-1185">Reference proteome</keyword>
<proteinExistence type="predicted"/>
<sequence>MSRNLGRLVESGPSLTPVPRSGPEIGHNSGEVIGCRDEVTCSQGPSASENKWTEHQDDDFSVNFAEKGKPRREQISPV</sequence>
<accession>A0AAD6D1L7</accession>
<gene>
    <name evidence="2" type="ORF">N7494_004802</name>
</gene>
<dbReference type="EMBL" id="JAQIZZ010000003">
    <property type="protein sequence ID" value="KAJ5547217.1"/>
    <property type="molecule type" value="Genomic_DNA"/>
</dbReference>
<feature type="compositionally biased region" description="Basic and acidic residues" evidence="1">
    <location>
        <begin position="66"/>
        <end position="78"/>
    </location>
</feature>
<evidence type="ECO:0000313" key="2">
    <source>
        <dbReference type="EMBL" id="KAJ5547217.1"/>
    </source>
</evidence>
<organism evidence="2 3">
    <name type="scientific">Penicillium frequentans</name>
    <dbReference type="NCBI Taxonomy" id="3151616"/>
    <lineage>
        <taxon>Eukaryota</taxon>
        <taxon>Fungi</taxon>
        <taxon>Dikarya</taxon>
        <taxon>Ascomycota</taxon>
        <taxon>Pezizomycotina</taxon>
        <taxon>Eurotiomycetes</taxon>
        <taxon>Eurotiomycetidae</taxon>
        <taxon>Eurotiales</taxon>
        <taxon>Aspergillaceae</taxon>
        <taxon>Penicillium</taxon>
    </lineage>
</organism>
<dbReference type="AlphaFoldDB" id="A0AAD6D1L7"/>
<comment type="caution">
    <text evidence="2">The sequence shown here is derived from an EMBL/GenBank/DDBJ whole genome shotgun (WGS) entry which is preliminary data.</text>
</comment>
<evidence type="ECO:0000256" key="1">
    <source>
        <dbReference type="SAM" id="MobiDB-lite"/>
    </source>
</evidence>
<name>A0AAD6D1L7_9EURO</name>
<dbReference type="Proteomes" id="UP001220324">
    <property type="component" value="Unassembled WGS sequence"/>
</dbReference>
<evidence type="ECO:0000313" key="3">
    <source>
        <dbReference type="Proteomes" id="UP001220324"/>
    </source>
</evidence>
<reference evidence="2 3" key="1">
    <citation type="journal article" date="2023" name="IMA Fungus">
        <title>Comparative genomic study of the Penicillium genus elucidates a diverse pangenome and 15 lateral gene transfer events.</title>
        <authorList>
            <person name="Petersen C."/>
            <person name="Sorensen T."/>
            <person name="Nielsen M.R."/>
            <person name="Sondergaard T.E."/>
            <person name="Sorensen J.L."/>
            <person name="Fitzpatrick D.A."/>
            <person name="Frisvad J.C."/>
            <person name="Nielsen K.L."/>
        </authorList>
    </citation>
    <scope>NUCLEOTIDE SEQUENCE [LARGE SCALE GENOMIC DNA]</scope>
    <source>
        <strain evidence="2 3">IBT 35679</strain>
    </source>
</reference>